<dbReference type="AlphaFoldDB" id="A0A9Q1ICZ2"/>
<feature type="region of interest" description="Disordered" evidence="1">
    <location>
        <begin position="53"/>
        <end position="76"/>
    </location>
</feature>
<protein>
    <submittedName>
        <fullName evidence="2">Uncharacterized protein</fullName>
    </submittedName>
</protein>
<gene>
    <name evidence="2" type="ORF">SKAU_G00393130</name>
</gene>
<evidence type="ECO:0000313" key="2">
    <source>
        <dbReference type="EMBL" id="KAJ8335970.1"/>
    </source>
</evidence>
<proteinExistence type="predicted"/>
<keyword evidence="3" id="KW-1185">Reference proteome</keyword>
<dbReference type="Proteomes" id="UP001152622">
    <property type="component" value="Chromosome 20"/>
</dbReference>
<accession>A0A9Q1ICZ2</accession>
<evidence type="ECO:0000256" key="1">
    <source>
        <dbReference type="SAM" id="MobiDB-lite"/>
    </source>
</evidence>
<name>A0A9Q1ICZ2_SYNKA</name>
<dbReference type="EMBL" id="JAINUF010000020">
    <property type="protein sequence ID" value="KAJ8335970.1"/>
    <property type="molecule type" value="Genomic_DNA"/>
</dbReference>
<reference evidence="2" key="1">
    <citation type="journal article" date="2023" name="Science">
        <title>Genome structures resolve the early diversification of teleost fishes.</title>
        <authorList>
            <person name="Parey E."/>
            <person name="Louis A."/>
            <person name="Montfort J."/>
            <person name="Bouchez O."/>
            <person name="Roques C."/>
            <person name="Iampietro C."/>
            <person name="Lluch J."/>
            <person name="Castinel A."/>
            <person name="Donnadieu C."/>
            <person name="Desvignes T."/>
            <person name="Floi Bucao C."/>
            <person name="Jouanno E."/>
            <person name="Wen M."/>
            <person name="Mejri S."/>
            <person name="Dirks R."/>
            <person name="Jansen H."/>
            <person name="Henkel C."/>
            <person name="Chen W.J."/>
            <person name="Zahm M."/>
            <person name="Cabau C."/>
            <person name="Klopp C."/>
            <person name="Thompson A.W."/>
            <person name="Robinson-Rechavi M."/>
            <person name="Braasch I."/>
            <person name="Lecointre G."/>
            <person name="Bobe J."/>
            <person name="Postlethwait J.H."/>
            <person name="Berthelot C."/>
            <person name="Roest Crollius H."/>
            <person name="Guiguen Y."/>
        </authorList>
    </citation>
    <scope>NUCLEOTIDE SEQUENCE</scope>
    <source>
        <strain evidence="2">WJC10195</strain>
    </source>
</reference>
<organism evidence="2 3">
    <name type="scientific">Synaphobranchus kaupii</name>
    <name type="common">Kaup's arrowtooth eel</name>
    <dbReference type="NCBI Taxonomy" id="118154"/>
    <lineage>
        <taxon>Eukaryota</taxon>
        <taxon>Metazoa</taxon>
        <taxon>Chordata</taxon>
        <taxon>Craniata</taxon>
        <taxon>Vertebrata</taxon>
        <taxon>Euteleostomi</taxon>
        <taxon>Actinopterygii</taxon>
        <taxon>Neopterygii</taxon>
        <taxon>Teleostei</taxon>
        <taxon>Anguilliformes</taxon>
        <taxon>Synaphobranchidae</taxon>
        <taxon>Synaphobranchus</taxon>
    </lineage>
</organism>
<comment type="caution">
    <text evidence="2">The sequence shown here is derived from an EMBL/GenBank/DDBJ whole genome shotgun (WGS) entry which is preliminary data.</text>
</comment>
<sequence>MFPSGLISIRKQTLNGGICEFTVGELVYSHPAPSWPCDRTVKDVKSPIVSIASEQAGRQPPARRARFKWSQNSTRP</sequence>
<evidence type="ECO:0000313" key="3">
    <source>
        <dbReference type="Proteomes" id="UP001152622"/>
    </source>
</evidence>